<comment type="similarity">
    <text evidence="9">Belongs to the P-Pant transferase superfamily. AcpS family.</text>
</comment>
<feature type="compositionally biased region" description="Pro residues" evidence="10">
    <location>
        <begin position="180"/>
        <end position="197"/>
    </location>
</feature>
<evidence type="ECO:0000256" key="8">
    <source>
        <dbReference type="ARBA" id="ARBA00023160"/>
    </source>
</evidence>
<dbReference type="PROSITE" id="PS50075">
    <property type="entry name" value="CARRIER"/>
    <property type="match status" value="1"/>
</dbReference>
<evidence type="ECO:0000313" key="12">
    <source>
        <dbReference type="EMBL" id="WMX46379.1"/>
    </source>
</evidence>
<comment type="cofactor">
    <cofactor evidence="9">
        <name>Mg(2+)</name>
        <dbReference type="ChEBI" id="CHEBI:18420"/>
    </cofactor>
</comment>
<comment type="subcellular location">
    <subcellularLocation>
        <location evidence="9">Cytoplasm</location>
    </subcellularLocation>
</comment>
<feature type="binding site" evidence="9">
    <location>
        <position position="60"/>
    </location>
    <ligand>
        <name>Mg(2+)</name>
        <dbReference type="ChEBI" id="CHEBI:18420"/>
    </ligand>
</feature>
<evidence type="ECO:0000256" key="7">
    <source>
        <dbReference type="ARBA" id="ARBA00023098"/>
    </source>
</evidence>
<sequence length="288" mass="30180">MTQPLIGVDVVPLSRVRELTAPGAGPLLGRYLSAAELIASRTPDGAADEAGIAGRLAAKEAVFKLFGAVRRPVPWRGIEVLRGPGGRPGVRLSGKGAELARHAGLGPIDVSISHDAGFAIAVAAASTSHDRTASAPRTVPPPAAPDRTARSARPHGRRPPLTARPHESLPTVRPSGPQTGRPPPPLPTGRPPTPPHRSPTVSEGNAMSSAGIGSAGIDKVRDWILGRHPERTELAADVDLIESRLVDSLAFVELVYTIEDAAGVEIDFDNIDIEDFQTLATIEKAFFA</sequence>
<evidence type="ECO:0000256" key="1">
    <source>
        <dbReference type="ARBA" id="ARBA00022516"/>
    </source>
</evidence>
<dbReference type="RefSeq" id="WP_309548939.1">
    <property type="nucleotide sequence ID" value="NZ_CP133762.1"/>
</dbReference>
<keyword evidence="8 9" id="KW-0275">Fatty acid biosynthesis</keyword>
<keyword evidence="4 9" id="KW-0276">Fatty acid metabolism</keyword>
<evidence type="ECO:0000256" key="6">
    <source>
        <dbReference type="ARBA" id="ARBA00023027"/>
    </source>
</evidence>
<dbReference type="HAMAP" id="MF_00101">
    <property type="entry name" value="AcpS"/>
    <property type="match status" value="1"/>
</dbReference>
<feature type="region of interest" description="Disordered" evidence="10">
    <location>
        <begin position="127"/>
        <end position="212"/>
    </location>
</feature>
<keyword evidence="13" id="KW-1185">Reference proteome</keyword>
<dbReference type="InterPro" id="IPR004568">
    <property type="entry name" value="Ppantetheine-prot_Trfase_dom"/>
</dbReference>
<feature type="domain" description="Carrier" evidence="11">
    <location>
        <begin position="211"/>
        <end position="288"/>
    </location>
</feature>
<keyword evidence="3 9" id="KW-0479">Metal-binding</keyword>
<dbReference type="SUPFAM" id="SSF47336">
    <property type="entry name" value="ACP-like"/>
    <property type="match status" value="1"/>
</dbReference>
<dbReference type="Gene3D" id="1.10.1200.10">
    <property type="entry name" value="ACP-like"/>
    <property type="match status" value="1"/>
</dbReference>
<proteinExistence type="inferred from homology"/>
<keyword evidence="1 9" id="KW-0444">Lipid biosynthesis</keyword>
<keyword evidence="7 9" id="KW-0443">Lipid metabolism</keyword>
<comment type="function">
    <text evidence="9">Transfers the 4'-phosphopantetheine moiety from coenzyme A to a Ser of acyl-carrier-protein.</text>
</comment>
<comment type="catalytic activity">
    <reaction evidence="9">
        <text>apo-[ACP] + CoA = holo-[ACP] + adenosine 3',5'-bisphosphate + H(+)</text>
        <dbReference type="Rhea" id="RHEA:12068"/>
        <dbReference type="Rhea" id="RHEA-COMP:9685"/>
        <dbReference type="Rhea" id="RHEA-COMP:9690"/>
        <dbReference type="ChEBI" id="CHEBI:15378"/>
        <dbReference type="ChEBI" id="CHEBI:29999"/>
        <dbReference type="ChEBI" id="CHEBI:57287"/>
        <dbReference type="ChEBI" id="CHEBI:58343"/>
        <dbReference type="ChEBI" id="CHEBI:64479"/>
        <dbReference type="EC" id="2.7.8.7"/>
    </reaction>
</comment>
<reference evidence="12 13" key="1">
    <citation type="submission" date="2023-09" db="EMBL/GenBank/DDBJ databases">
        <title>Complete genome of Streptomyces roseicoloratus T14.</title>
        <authorList>
            <person name="Bashizi T."/>
            <person name="Kim M.-J."/>
            <person name="Lee G."/>
            <person name="Tagele S.B."/>
            <person name="Shin J.-H."/>
        </authorList>
    </citation>
    <scope>NUCLEOTIDE SEQUENCE [LARGE SCALE GENOMIC DNA]</scope>
    <source>
        <strain evidence="12 13">T14</strain>
    </source>
</reference>
<evidence type="ECO:0000256" key="9">
    <source>
        <dbReference type="HAMAP-Rule" id="MF_00101"/>
    </source>
</evidence>
<keyword evidence="6" id="KW-0520">NAD</keyword>
<protein>
    <recommendedName>
        <fullName evidence="9">Holo-[acyl-carrier-protein] synthase</fullName>
        <shortName evidence="9">Holo-ACP synthase</shortName>
        <ecNumber evidence="9">2.7.8.7</ecNumber>
    </recommendedName>
    <alternativeName>
        <fullName evidence="9">4'-phosphopantetheinyl transferase AcpS</fullName>
    </alternativeName>
</protein>
<dbReference type="EMBL" id="CP133762">
    <property type="protein sequence ID" value="WMX46379.1"/>
    <property type="molecule type" value="Genomic_DNA"/>
</dbReference>
<name>A0ABY9RYX4_9ACTN</name>
<dbReference type="GO" id="GO:0016740">
    <property type="term" value="F:transferase activity"/>
    <property type="evidence" value="ECO:0007669"/>
    <property type="project" value="UniProtKB-KW"/>
</dbReference>
<evidence type="ECO:0000256" key="5">
    <source>
        <dbReference type="ARBA" id="ARBA00022842"/>
    </source>
</evidence>
<dbReference type="SUPFAM" id="SSF56214">
    <property type="entry name" value="4'-phosphopantetheinyl transferase"/>
    <property type="match status" value="1"/>
</dbReference>
<dbReference type="NCBIfam" id="TIGR00556">
    <property type="entry name" value="pantethn_trn"/>
    <property type="match status" value="1"/>
</dbReference>
<evidence type="ECO:0000313" key="13">
    <source>
        <dbReference type="Proteomes" id="UP001250858"/>
    </source>
</evidence>
<evidence type="ECO:0000256" key="4">
    <source>
        <dbReference type="ARBA" id="ARBA00022832"/>
    </source>
</evidence>
<evidence type="ECO:0000256" key="10">
    <source>
        <dbReference type="SAM" id="MobiDB-lite"/>
    </source>
</evidence>
<dbReference type="Proteomes" id="UP001250858">
    <property type="component" value="Chromosome"/>
</dbReference>
<dbReference type="Gene3D" id="3.90.470.20">
    <property type="entry name" value="4'-phosphopantetheinyl transferase domain"/>
    <property type="match status" value="1"/>
</dbReference>
<dbReference type="InterPro" id="IPR008278">
    <property type="entry name" value="4-PPantetheinyl_Trfase_dom"/>
</dbReference>
<feature type="binding site" evidence="9">
    <location>
        <position position="9"/>
    </location>
    <ligand>
        <name>Mg(2+)</name>
        <dbReference type="ChEBI" id="CHEBI:18420"/>
    </ligand>
</feature>
<dbReference type="InterPro" id="IPR002582">
    <property type="entry name" value="ACPS"/>
</dbReference>
<gene>
    <name evidence="9" type="primary">acpS</name>
    <name evidence="12" type="ORF">RGF97_18160</name>
</gene>
<dbReference type="Pfam" id="PF01648">
    <property type="entry name" value="ACPS"/>
    <property type="match status" value="1"/>
</dbReference>
<dbReference type="InterPro" id="IPR009081">
    <property type="entry name" value="PP-bd_ACP"/>
</dbReference>
<dbReference type="InterPro" id="IPR036736">
    <property type="entry name" value="ACP-like_sf"/>
</dbReference>
<keyword evidence="5 9" id="KW-0460">Magnesium</keyword>
<keyword evidence="9" id="KW-0963">Cytoplasm</keyword>
<dbReference type="EC" id="2.7.8.7" evidence="9"/>
<evidence type="ECO:0000256" key="3">
    <source>
        <dbReference type="ARBA" id="ARBA00022723"/>
    </source>
</evidence>
<evidence type="ECO:0000259" key="11">
    <source>
        <dbReference type="PROSITE" id="PS50075"/>
    </source>
</evidence>
<keyword evidence="2 9" id="KW-0808">Transferase</keyword>
<evidence type="ECO:0000256" key="2">
    <source>
        <dbReference type="ARBA" id="ARBA00022679"/>
    </source>
</evidence>
<dbReference type="InterPro" id="IPR037143">
    <property type="entry name" value="4-PPantetheinyl_Trfase_dom_sf"/>
</dbReference>
<organism evidence="12 13">
    <name type="scientific">Streptomyces roseicoloratus</name>
    <dbReference type="NCBI Taxonomy" id="2508722"/>
    <lineage>
        <taxon>Bacteria</taxon>
        <taxon>Bacillati</taxon>
        <taxon>Actinomycetota</taxon>
        <taxon>Actinomycetes</taxon>
        <taxon>Kitasatosporales</taxon>
        <taxon>Streptomycetaceae</taxon>
        <taxon>Streptomyces</taxon>
    </lineage>
</organism>
<accession>A0ABY9RYX4</accession>